<evidence type="ECO:0000313" key="2">
    <source>
        <dbReference type="Proteomes" id="UP001476798"/>
    </source>
</evidence>
<organism evidence="1 2">
    <name type="scientific">Goodea atripinnis</name>
    <dbReference type="NCBI Taxonomy" id="208336"/>
    <lineage>
        <taxon>Eukaryota</taxon>
        <taxon>Metazoa</taxon>
        <taxon>Chordata</taxon>
        <taxon>Craniata</taxon>
        <taxon>Vertebrata</taxon>
        <taxon>Euteleostomi</taxon>
        <taxon>Actinopterygii</taxon>
        <taxon>Neopterygii</taxon>
        <taxon>Teleostei</taxon>
        <taxon>Neoteleostei</taxon>
        <taxon>Acanthomorphata</taxon>
        <taxon>Ovalentaria</taxon>
        <taxon>Atherinomorphae</taxon>
        <taxon>Cyprinodontiformes</taxon>
        <taxon>Goodeidae</taxon>
        <taxon>Goodea</taxon>
    </lineage>
</organism>
<keyword evidence="2" id="KW-1185">Reference proteome</keyword>
<protein>
    <submittedName>
        <fullName evidence="1">Uncharacterized protein</fullName>
    </submittedName>
</protein>
<reference evidence="1 2" key="1">
    <citation type="submission" date="2021-06" db="EMBL/GenBank/DDBJ databases">
        <authorList>
            <person name="Palmer J.M."/>
        </authorList>
    </citation>
    <scope>NUCLEOTIDE SEQUENCE [LARGE SCALE GENOMIC DNA]</scope>
    <source>
        <strain evidence="1 2">GA_2019</strain>
        <tissue evidence="1">Muscle</tissue>
    </source>
</reference>
<sequence>KFCKNGFTNLSTDLPDHICETVDFIKITARSGSMGTIPHIATDGGITQVLTGPYATPWYAVESENPTVGNITKPSYPYLE</sequence>
<evidence type="ECO:0000313" key="1">
    <source>
        <dbReference type="EMBL" id="MEQ2170070.1"/>
    </source>
</evidence>
<proteinExistence type="predicted"/>
<dbReference type="Proteomes" id="UP001476798">
    <property type="component" value="Unassembled WGS sequence"/>
</dbReference>
<feature type="non-terminal residue" evidence="1">
    <location>
        <position position="1"/>
    </location>
</feature>
<name>A0ABV0NFL8_9TELE</name>
<dbReference type="EMBL" id="JAHRIO010035424">
    <property type="protein sequence ID" value="MEQ2170070.1"/>
    <property type="molecule type" value="Genomic_DNA"/>
</dbReference>
<gene>
    <name evidence="1" type="ORF">GOODEAATRI_031556</name>
</gene>
<comment type="caution">
    <text evidence="1">The sequence shown here is derived from an EMBL/GenBank/DDBJ whole genome shotgun (WGS) entry which is preliminary data.</text>
</comment>
<accession>A0ABV0NFL8</accession>